<proteinExistence type="predicted"/>
<name>A0A8J8SIR6_9FIRM</name>
<dbReference type="SUPFAM" id="SSF55729">
    <property type="entry name" value="Acyl-CoA N-acyltransferases (Nat)"/>
    <property type="match status" value="1"/>
</dbReference>
<dbReference type="Gene3D" id="3.40.630.30">
    <property type="match status" value="1"/>
</dbReference>
<evidence type="ECO:0000259" key="1">
    <source>
        <dbReference type="PROSITE" id="PS51186"/>
    </source>
</evidence>
<evidence type="ECO:0000313" key="2">
    <source>
        <dbReference type="EMBL" id="QUI25210.1"/>
    </source>
</evidence>
<dbReference type="RefSeq" id="WP_212695909.1">
    <property type="nucleotide sequence ID" value="NZ_CP058649.1"/>
</dbReference>
<gene>
    <name evidence="2" type="ORF">HZI73_24210</name>
</gene>
<dbReference type="GO" id="GO:0016747">
    <property type="term" value="F:acyltransferase activity, transferring groups other than amino-acyl groups"/>
    <property type="evidence" value="ECO:0007669"/>
    <property type="project" value="InterPro"/>
</dbReference>
<dbReference type="InterPro" id="IPR016181">
    <property type="entry name" value="Acyl_CoA_acyltransferase"/>
</dbReference>
<dbReference type="InterPro" id="IPR000182">
    <property type="entry name" value="GNAT_dom"/>
</dbReference>
<dbReference type="AlphaFoldDB" id="A0A8J8SIR6"/>
<dbReference type="PROSITE" id="PS51186">
    <property type="entry name" value="GNAT"/>
    <property type="match status" value="1"/>
</dbReference>
<dbReference type="EMBL" id="CP058649">
    <property type="protein sequence ID" value="QUI25210.1"/>
    <property type="molecule type" value="Genomic_DNA"/>
</dbReference>
<dbReference type="Pfam" id="PF00583">
    <property type="entry name" value="Acetyltransf_1"/>
    <property type="match status" value="1"/>
</dbReference>
<feature type="domain" description="N-acetyltransferase" evidence="1">
    <location>
        <begin position="2"/>
        <end position="153"/>
    </location>
</feature>
<sequence>MIELEELKKEDLPMMTEIAIKAFQDDKNTYGDYPPLIDMEHHTIRFIDNGLSFKILKKGQVIGGIMVFNHHNGTYTLGSIFIDPAYQNKGIGQQTIRLIEAKCPDATTWKLDTPYRSYRNHHVYEKMGYVKTGEVMPNKKNPEFKLFLYEKSM</sequence>
<accession>A0A8J8SIR6</accession>
<evidence type="ECO:0000313" key="3">
    <source>
        <dbReference type="Proteomes" id="UP000683246"/>
    </source>
</evidence>
<dbReference type="CDD" id="cd04301">
    <property type="entry name" value="NAT_SF"/>
    <property type="match status" value="1"/>
</dbReference>
<keyword evidence="3" id="KW-1185">Reference proteome</keyword>
<dbReference type="Proteomes" id="UP000683246">
    <property type="component" value="Chromosome"/>
</dbReference>
<reference evidence="2" key="1">
    <citation type="submission" date="2020-07" db="EMBL/GenBank/DDBJ databases">
        <title>Vallitalea pronyensis genome.</title>
        <authorList>
            <person name="Postec A."/>
        </authorList>
    </citation>
    <scope>NUCLEOTIDE SEQUENCE</scope>
    <source>
        <strain evidence="2">FatNI3</strain>
    </source>
</reference>
<protein>
    <submittedName>
        <fullName evidence="2">GNAT family N-acetyltransferase</fullName>
    </submittedName>
</protein>
<organism evidence="2 3">
    <name type="scientific">Vallitalea pronyensis</name>
    <dbReference type="NCBI Taxonomy" id="1348613"/>
    <lineage>
        <taxon>Bacteria</taxon>
        <taxon>Bacillati</taxon>
        <taxon>Bacillota</taxon>
        <taxon>Clostridia</taxon>
        <taxon>Lachnospirales</taxon>
        <taxon>Vallitaleaceae</taxon>
        <taxon>Vallitalea</taxon>
    </lineage>
</organism>
<dbReference type="KEGG" id="vpy:HZI73_24210"/>